<dbReference type="GO" id="GO:0016787">
    <property type="term" value="F:hydrolase activity"/>
    <property type="evidence" value="ECO:0007669"/>
    <property type="project" value="UniProtKB-KW"/>
</dbReference>
<dbReference type="EMBL" id="JBIAZU010000004">
    <property type="protein sequence ID" value="MFF5292816.1"/>
    <property type="molecule type" value="Genomic_DNA"/>
</dbReference>
<dbReference type="Proteomes" id="UP001602245">
    <property type="component" value="Unassembled WGS sequence"/>
</dbReference>
<evidence type="ECO:0000259" key="2">
    <source>
        <dbReference type="Pfam" id="PF20736"/>
    </source>
</evidence>
<keyword evidence="5" id="KW-1185">Reference proteome</keyword>
<dbReference type="RefSeq" id="WP_020512737.1">
    <property type="nucleotide sequence ID" value="NZ_JBIAZU010000004.1"/>
</dbReference>
<reference evidence="4 5" key="1">
    <citation type="submission" date="2024-10" db="EMBL/GenBank/DDBJ databases">
        <title>The Natural Products Discovery Center: Release of the First 8490 Sequenced Strains for Exploring Actinobacteria Biosynthetic Diversity.</title>
        <authorList>
            <person name="Kalkreuter E."/>
            <person name="Kautsar S.A."/>
            <person name="Yang D."/>
            <person name="Bader C.D."/>
            <person name="Teijaro C.N."/>
            <person name="Fluegel L."/>
            <person name="Davis C.M."/>
            <person name="Simpson J.R."/>
            <person name="Lauterbach L."/>
            <person name="Steele A.D."/>
            <person name="Gui C."/>
            <person name="Meng S."/>
            <person name="Li G."/>
            <person name="Viehrig K."/>
            <person name="Ye F."/>
            <person name="Su P."/>
            <person name="Kiefer A.F."/>
            <person name="Nichols A."/>
            <person name="Cepeda A.J."/>
            <person name="Yan W."/>
            <person name="Fan B."/>
            <person name="Jiang Y."/>
            <person name="Adhikari A."/>
            <person name="Zheng C.-J."/>
            <person name="Schuster L."/>
            <person name="Cowan T.M."/>
            <person name="Smanski M.J."/>
            <person name="Chevrette M.G."/>
            <person name="De Carvalho L.P.S."/>
            <person name="Shen B."/>
        </authorList>
    </citation>
    <scope>NUCLEOTIDE SEQUENCE [LARGE SCALE GENOMIC DNA]</scope>
    <source>
        <strain evidence="4 5">NPDC000087</strain>
    </source>
</reference>
<sequence>MSVVVVQPSRTRFFPFDARQVSLDGGFWGDRIQINRERTIPHGLDQLRKAGNLNNLRLAAGAGGDYHGFADSVGAVFPFLDSDVYKWLEAVGWELARARDPGLASAADDVIGLVGAAQRPDGYLNSYVQVVGGGVPYRDLSWGHELYCLHHLIQAAVAWHRALDDDRLLTIAVRAADHLPSALVDGHPGIEMALVELGRVTGERRYLTMAAEMVERRGHGTLPGAERFGATYWQDHEAVRDAASVAGHAVRQLYLDCGAVDVAVELGDDRLLAAVRRRWDDMMRTRTYLTGGMGSRHRDEAFGDPYELPPDRAYAETCAAIAAVMLAWRLLLATGEVGYADTIERTMFNGVLPGISLTGTEFFYTNPLQRRTHRVPGGTGERRPWYPCACCPPNLMRMLSSWEQYLATYDDSGIQLHQYASADIVSGPVRLRMRTGYPWDGRVTVHIVETPPEPWTLSLRVPRWCRSATLTGPDGTLAAGAGPVKRHRRWRAGDVVELDLDLPARITEPDPRVDSVRGCVAVERGPLVYCVEAADAPERTEIEELAWDPSRDLTSVPRPDIAPAMIGVDVPVTGGESAGAIPYFAWANRGVGGMRVWIPR</sequence>
<feature type="domain" description="Non-reducing end beta-L-arabinofuranosidase-like GH127 C-terminal" evidence="3">
    <location>
        <begin position="505"/>
        <end position="599"/>
    </location>
</feature>
<dbReference type="Pfam" id="PF20736">
    <property type="entry name" value="Glyco_hydro127M"/>
    <property type="match status" value="1"/>
</dbReference>
<dbReference type="InterPro" id="IPR049049">
    <property type="entry name" value="Beta-AFase-like_GH127_C"/>
</dbReference>
<organism evidence="4 5">
    <name type="scientific">Paractinoplanes globisporus</name>
    <dbReference type="NCBI Taxonomy" id="113565"/>
    <lineage>
        <taxon>Bacteria</taxon>
        <taxon>Bacillati</taxon>
        <taxon>Actinomycetota</taxon>
        <taxon>Actinomycetes</taxon>
        <taxon>Micromonosporales</taxon>
        <taxon>Micromonosporaceae</taxon>
        <taxon>Paractinoplanes</taxon>
    </lineage>
</organism>
<dbReference type="PANTHER" id="PTHR43465">
    <property type="entry name" value="DUF1680 DOMAIN PROTEIN (AFU_ORTHOLOGUE AFUA_1G08910)"/>
    <property type="match status" value="1"/>
</dbReference>
<dbReference type="InterPro" id="IPR049174">
    <property type="entry name" value="Beta-AFase-like"/>
</dbReference>
<accession>A0ABW6WKU6</accession>
<dbReference type="InterPro" id="IPR012878">
    <property type="entry name" value="Beta-AFase-like_GH127_cat"/>
</dbReference>
<comment type="caution">
    <text evidence="4">The sequence shown here is derived from an EMBL/GenBank/DDBJ whole genome shotgun (WGS) entry which is preliminary data.</text>
</comment>
<evidence type="ECO:0000313" key="4">
    <source>
        <dbReference type="EMBL" id="MFF5292816.1"/>
    </source>
</evidence>
<dbReference type="Pfam" id="PF07944">
    <property type="entry name" value="Beta-AFase-like_GH127_cat"/>
    <property type="match status" value="1"/>
</dbReference>
<dbReference type="InterPro" id="IPR049046">
    <property type="entry name" value="Beta-AFase-like_GH127_middle"/>
</dbReference>
<dbReference type="Pfam" id="PF20737">
    <property type="entry name" value="Glyco_hydro127C"/>
    <property type="match status" value="1"/>
</dbReference>
<evidence type="ECO:0000259" key="1">
    <source>
        <dbReference type="Pfam" id="PF07944"/>
    </source>
</evidence>
<dbReference type="InterPro" id="IPR008928">
    <property type="entry name" value="6-hairpin_glycosidase_sf"/>
</dbReference>
<protein>
    <submittedName>
        <fullName evidence="4">Glycoside hydrolase family 127 protein</fullName>
    </submittedName>
</protein>
<feature type="domain" description="Non-reducing end beta-L-arabinofuranosidase-like GH127 catalytic" evidence="1">
    <location>
        <begin position="20"/>
        <end position="402"/>
    </location>
</feature>
<name>A0ABW6WKU6_9ACTN</name>
<keyword evidence="4" id="KW-0378">Hydrolase</keyword>
<gene>
    <name evidence="4" type="ORF">ACFY35_25520</name>
</gene>
<dbReference type="SUPFAM" id="SSF48208">
    <property type="entry name" value="Six-hairpin glycosidases"/>
    <property type="match status" value="1"/>
</dbReference>
<evidence type="ECO:0000259" key="3">
    <source>
        <dbReference type="Pfam" id="PF20737"/>
    </source>
</evidence>
<proteinExistence type="predicted"/>
<dbReference type="PANTHER" id="PTHR43465:SF2">
    <property type="entry name" value="DUF1680 DOMAIN PROTEIN (AFU_ORTHOLOGUE AFUA_1G08910)"/>
    <property type="match status" value="1"/>
</dbReference>
<evidence type="ECO:0000313" key="5">
    <source>
        <dbReference type="Proteomes" id="UP001602245"/>
    </source>
</evidence>
<feature type="domain" description="Non-reducing end beta-L-arabinofuranosidase-like GH127 middle" evidence="2">
    <location>
        <begin position="414"/>
        <end position="501"/>
    </location>
</feature>